<proteinExistence type="predicted"/>
<dbReference type="Proteomes" id="UP001466331">
    <property type="component" value="Unassembled WGS sequence"/>
</dbReference>
<keyword evidence="3" id="KW-0479">Metal-binding</keyword>
<dbReference type="PROSITE" id="PS51462">
    <property type="entry name" value="NUDIX"/>
    <property type="match status" value="1"/>
</dbReference>
<evidence type="ECO:0000256" key="1">
    <source>
        <dbReference type="ARBA" id="ARBA00001936"/>
    </source>
</evidence>
<reference evidence="9 10" key="1">
    <citation type="submission" date="2024-03" db="EMBL/GenBank/DDBJ databases">
        <title>Ignisphaera cupida sp. nov., a hyperthermophilic hydrolytic archaeon from a hot spring of Kamchatka, and proposal of Ignisphaeraceae fam. nov.</title>
        <authorList>
            <person name="Podosokorskaya O.A."/>
            <person name="Elcheninov A.G."/>
            <person name="Maltseva A.I."/>
            <person name="Zayulina K.S."/>
            <person name="Novikov A."/>
            <person name="Merkel A.Y."/>
        </authorList>
    </citation>
    <scope>NUCLEOTIDE SEQUENCE [LARGE SCALE GENOMIC DNA]</scope>
    <source>
        <strain evidence="9 10">38H-sp</strain>
    </source>
</reference>
<dbReference type="EMBL" id="JBCHKQ010000001">
    <property type="protein sequence ID" value="MEM5947064.1"/>
    <property type="molecule type" value="Genomic_DNA"/>
</dbReference>
<feature type="transmembrane region" description="Helical" evidence="7">
    <location>
        <begin position="171"/>
        <end position="192"/>
    </location>
</feature>
<dbReference type="PROSITE" id="PS00893">
    <property type="entry name" value="NUDIX_BOX"/>
    <property type="match status" value="1"/>
</dbReference>
<sequence length="193" mass="21690">MYMPCIINRRDFKEYAVMIPLVESDEGMHICFEVRAEGIPQGGEICFPGGAIEPGEDECSAALRETKEELGVNIADTDYKGALLSVSGRLIHVFTGRAVNWDGRVHEPGEVANSFSIAIEWFKKTPVEKYAVEHIVSSRRQDSGEILLPADELGLPAVYNDKWKVYDTPVYLWRSPYGFIWGITAAIIYHIFC</sequence>
<organism evidence="9 10">
    <name type="scientific">Rarispira pelagica</name>
    <dbReference type="NCBI Taxonomy" id="3141764"/>
    <lineage>
        <taxon>Bacteria</taxon>
        <taxon>Pseudomonadati</taxon>
        <taxon>Spirochaetota</taxon>
        <taxon>Spirochaetia</taxon>
        <taxon>Winmispirales</taxon>
        <taxon>Winmispiraceae</taxon>
        <taxon>Rarispira</taxon>
    </lineage>
</organism>
<evidence type="ECO:0000256" key="2">
    <source>
        <dbReference type="ARBA" id="ARBA00001946"/>
    </source>
</evidence>
<dbReference type="SUPFAM" id="SSF55811">
    <property type="entry name" value="Nudix"/>
    <property type="match status" value="1"/>
</dbReference>
<keyword evidence="4 9" id="KW-0378">Hydrolase</keyword>
<dbReference type="RefSeq" id="WP_420068517.1">
    <property type="nucleotide sequence ID" value="NZ_JBCHKQ010000001.1"/>
</dbReference>
<comment type="caution">
    <text evidence="9">The sequence shown here is derived from an EMBL/GenBank/DDBJ whole genome shotgun (WGS) entry which is preliminary data.</text>
</comment>
<evidence type="ECO:0000256" key="4">
    <source>
        <dbReference type="ARBA" id="ARBA00022801"/>
    </source>
</evidence>
<keyword evidence="7" id="KW-0472">Membrane</keyword>
<evidence type="ECO:0000256" key="6">
    <source>
        <dbReference type="ARBA" id="ARBA00023211"/>
    </source>
</evidence>
<keyword evidence="10" id="KW-1185">Reference proteome</keyword>
<protein>
    <submittedName>
        <fullName evidence="9">CoA pyrophosphatase</fullName>
        <ecNumber evidence="9">3.6.1.55</ecNumber>
    </submittedName>
</protein>
<dbReference type="InterPro" id="IPR045121">
    <property type="entry name" value="CoAse"/>
</dbReference>
<dbReference type="PANTHER" id="PTHR12992">
    <property type="entry name" value="NUDIX HYDROLASE"/>
    <property type="match status" value="1"/>
</dbReference>
<dbReference type="InterPro" id="IPR000086">
    <property type="entry name" value="NUDIX_hydrolase_dom"/>
</dbReference>
<dbReference type="InterPro" id="IPR020084">
    <property type="entry name" value="NUDIX_hydrolase_CS"/>
</dbReference>
<evidence type="ECO:0000256" key="7">
    <source>
        <dbReference type="SAM" id="Phobius"/>
    </source>
</evidence>
<evidence type="ECO:0000256" key="5">
    <source>
        <dbReference type="ARBA" id="ARBA00022842"/>
    </source>
</evidence>
<dbReference type="PANTHER" id="PTHR12992:SF11">
    <property type="entry name" value="MITOCHONDRIAL COENZYME A DIPHOSPHATASE NUDT8"/>
    <property type="match status" value="1"/>
</dbReference>
<dbReference type="GO" id="GO:0035539">
    <property type="term" value="F:8-oxo-7,8-dihydrodeoxyguanosine triphosphate pyrophosphatase activity"/>
    <property type="evidence" value="ECO:0007669"/>
    <property type="project" value="UniProtKB-EC"/>
</dbReference>
<name>A0ABU9U8S6_9SPIR</name>
<evidence type="ECO:0000259" key="8">
    <source>
        <dbReference type="PROSITE" id="PS51462"/>
    </source>
</evidence>
<keyword evidence="7" id="KW-0812">Transmembrane</keyword>
<dbReference type="EC" id="3.6.1.55" evidence="9"/>
<dbReference type="Pfam" id="PF00293">
    <property type="entry name" value="NUDIX"/>
    <property type="match status" value="1"/>
</dbReference>
<feature type="domain" description="Nudix hydrolase" evidence="8">
    <location>
        <begin position="12"/>
        <end position="148"/>
    </location>
</feature>
<keyword evidence="7" id="KW-1133">Transmembrane helix</keyword>
<accession>A0ABU9U8S6</accession>
<keyword evidence="5" id="KW-0460">Magnesium</keyword>
<comment type="cofactor">
    <cofactor evidence="1">
        <name>Mn(2+)</name>
        <dbReference type="ChEBI" id="CHEBI:29035"/>
    </cofactor>
</comment>
<gene>
    <name evidence="9" type="ORF">WKV44_00745</name>
</gene>
<dbReference type="InterPro" id="IPR015797">
    <property type="entry name" value="NUDIX_hydrolase-like_dom_sf"/>
</dbReference>
<keyword evidence="6" id="KW-0464">Manganese</keyword>
<dbReference type="CDD" id="cd03426">
    <property type="entry name" value="NUDIX_CoAse_Nudt7"/>
    <property type="match status" value="1"/>
</dbReference>
<comment type="cofactor">
    <cofactor evidence="2">
        <name>Mg(2+)</name>
        <dbReference type="ChEBI" id="CHEBI:18420"/>
    </cofactor>
</comment>
<dbReference type="Gene3D" id="3.90.79.10">
    <property type="entry name" value="Nucleoside Triphosphate Pyrophosphohydrolase"/>
    <property type="match status" value="1"/>
</dbReference>
<evidence type="ECO:0000313" key="10">
    <source>
        <dbReference type="Proteomes" id="UP001466331"/>
    </source>
</evidence>
<evidence type="ECO:0000256" key="3">
    <source>
        <dbReference type="ARBA" id="ARBA00022723"/>
    </source>
</evidence>
<evidence type="ECO:0000313" key="9">
    <source>
        <dbReference type="EMBL" id="MEM5947064.1"/>
    </source>
</evidence>